<dbReference type="EMBL" id="CP041334">
    <property type="protein sequence ID" value="QKY72734.1"/>
    <property type="molecule type" value="Genomic_DNA"/>
</dbReference>
<dbReference type="GeneID" id="66619421"/>
<organism evidence="1 4">
    <name type="scientific">Glaesserella parasuis</name>
    <name type="common">Haemophilus parasuis</name>
    <dbReference type="NCBI Taxonomy" id="738"/>
    <lineage>
        <taxon>Bacteria</taxon>
        <taxon>Pseudomonadati</taxon>
        <taxon>Pseudomonadota</taxon>
        <taxon>Gammaproteobacteria</taxon>
        <taxon>Pasteurellales</taxon>
        <taxon>Pasteurellaceae</taxon>
        <taxon>Glaesserella</taxon>
    </lineage>
</organism>
<reference evidence="2" key="2">
    <citation type="submission" date="2021-03" db="EMBL/GenBank/DDBJ databases">
        <title>Characterization of a novel Integrative Conjugative Element in Glaesserella parasuis.</title>
        <authorList>
            <person name="Hu G."/>
            <person name="Sun H."/>
        </authorList>
    </citation>
    <scope>NUCLEOTIDE SEQUENCE</scope>
    <source>
        <strain evidence="2">GHP1807</strain>
    </source>
</reference>
<name>A0A084EF42_GLAPU</name>
<protein>
    <submittedName>
        <fullName evidence="1">DUF3560 domain-containing protein</fullName>
    </submittedName>
</protein>
<evidence type="ECO:0000313" key="1">
    <source>
        <dbReference type="EMBL" id="QKY72734.1"/>
    </source>
</evidence>
<reference evidence="3" key="3">
    <citation type="submission" date="2023-04" db="EMBL/GenBank/DDBJ databases">
        <title>Molecular characterization of the Integrative and Conjugative elements harboring multidrug-resistance gene from Glaesserella (Haemophilus) parasuis.</title>
        <authorList>
            <person name="Che Y."/>
            <person name="Zhou L."/>
        </authorList>
    </citation>
    <scope>NUCLEOTIDE SEQUENCE</scope>
    <source>
        <strain evidence="3">Z44</strain>
    </source>
</reference>
<evidence type="ECO:0000313" key="3">
    <source>
        <dbReference type="EMBL" id="WGE10941.1"/>
    </source>
</evidence>
<proteinExistence type="predicted"/>
<sequence length="215" mass="24706">MTTNTYTKFAPNVFIAKCPDAHAKGECIVLTSKYGNETEVEIHNLVKQQDGFYFYSFVRCDGLNSQSRAATKAERYQGYADSAMVRSEKYCEAANEGREFLRLGEPIKIGHHSEKRHRALIDRNARRMDKAVEEMKKAESYDGKIAYWESMAEKIDLSMPESLEYFTAKLAQAKETHKELKDNPEKRSHAYSLTYAKKSVNELEQKVKLAQILWG</sequence>
<evidence type="ECO:0000313" key="4">
    <source>
        <dbReference type="Proteomes" id="UP000509790"/>
    </source>
</evidence>
<dbReference type="Proteomes" id="UP001222296">
    <property type="component" value="Chromosome"/>
</dbReference>
<dbReference type="Proteomes" id="UP000509790">
    <property type="component" value="Chromosome"/>
</dbReference>
<reference evidence="1 4" key="1">
    <citation type="submission" date="2019-06" db="EMBL/GenBank/DDBJ databases">
        <title>Complete genome sequence of Haemophilus parasuis HPS412.</title>
        <authorList>
            <person name="Yang S."/>
            <person name="Huang C."/>
        </authorList>
    </citation>
    <scope>NUCLEOTIDE SEQUENCE [LARGE SCALE GENOMIC DNA]</scope>
    <source>
        <strain evidence="1 4">HPS412</strain>
    </source>
</reference>
<dbReference type="Pfam" id="PF12083">
    <property type="entry name" value="DUF3560"/>
    <property type="match status" value="1"/>
</dbReference>
<dbReference type="Proteomes" id="UP000662736">
    <property type="component" value="Chromosome"/>
</dbReference>
<accession>A0A084EF42</accession>
<dbReference type="AlphaFoldDB" id="A0A084EF42"/>
<dbReference type="RefSeq" id="WP_021112518.1">
    <property type="nucleotide sequence ID" value="NZ_CP041334.1"/>
</dbReference>
<evidence type="ECO:0000313" key="2">
    <source>
        <dbReference type="EMBL" id="QSX16217.1"/>
    </source>
</evidence>
<dbReference type="InterPro" id="IPR021944">
    <property type="entry name" value="DUF3560"/>
</dbReference>
<dbReference type="EMBL" id="CP071491">
    <property type="protein sequence ID" value="QSX16217.1"/>
    <property type="molecule type" value="Genomic_DNA"/>
</dbReference>
<gene>
    <name evidence="1" type="ORF">FLK62_05365</name>
    <name evidence="2" type="ORF">J1G54_07430</name>
    <name evidence="3" type="ORF">QBL01_05035</name>
</gene>
<dbReference type="OrthoDB" id="9803716at2"/>
<dbReference type="EMBL" id="CP121769">
    <property type="protein sequence ID" value="WGE10941.1"/>
    <property type="molecule type" value="Genomic_DNA"/>
</dbReference>